<dbReference type="InterPro" id="IPR037026">
    <property type="entry name" value="Vgr_OB-fold_dom_sf"/>
</dbReference>
<comment type="caution">
    <text evidence="6">The sequence shown here is derived from an EMBL/GenBank/DDBJ whole genome shotgun (WGS) entry which is preliminary data.</text>
</comment>
<name>A0A2M8IXK8_9RHOB</name>
<dbReference type="PANTHER" id="PTHR32305">
    <property type="match status" value="1"/>
</dbReference>
<dbReference type="OrthoDB" id="9762420at2"/>
<dbReference type="NCBIfam" id="TIGR01646">
    <property type="entry name" value="vgr_GE"/>
    <property type="match status" value="1"/>
</dbReference>
<feature type="domain" description="Gp5/Type VI secretion system Vgr C-terminal trimerisation" evidence="5">
    <location>
        <begin position="502"/>
        <end position="587"/>
    </location>
</feature>
<dbReference type="EMBL" id="PGTB01000103">
    <property type="protein sequence ID" value="PJE35271.1"/>
    <property type="molecule type" value="Genomic_DNA"/>
</dbReference>
<protein>
    <submittedName>
        <fullName evidence="6">Type VI secretion system tip protein VgrG</fullName>
    </submittedName>
</protein>
<evidence type="ECO:0000259" key="5">
    <source>
        <dbReference type="Pfam" id="PF22178"/>
    </source>
</evidence>
<dbReference type="Pfam" id="PF22178">
    <property type="entry name" value="Gp5_trimer_C"/>
    <property type="match status" value="1"/>
</dbReference>
<evidence type="ECO:0000256" key="1">
    <source>
        <dbReference type="ARBA" id="ARBA00004613"/>
    </source>
</evidence>
<accession>A0A2M8IXK8</accession>
<dbReference type="Pfam" id="PF05954">
    <property type="entry name" value="Phage_GPD"/>
    <property type="match status" value="1"/>
</dbReference>
<dbReference type="InterPro" id="IPR054030">
    <property type="entry name" value="Gp5_Vgr_C"/>
</dbReference>
<evidence type="ECO:0000256" key="3">
    <source>
        <dbReference type="ARBA" id="ARBA00022525"/>
    </source>
</evidence>
<dbReference type="InterPro" id="IPR017847">
    <property type="entry name" value="T6SS_RhsGE_Vgr_subset"/>
</dbReference>
<dbReference type="SUPFAM" id="SSF69255">
    <property type="entry name" value="gp5 N-terminal domain-like"/>
    <property type="match status" value="1"/>
</dbReference>
<reference evidence="6 7" key="1">
    <citation type="journal article" date="2018" name="Int. J. Syst. Evol. Microbiol.">
        <title>Pseudooceanicola lipolyticus sp. nov., a marine alphaproteobacterium, reclassification of Oceanicola flagellatus as Pseudooceanicola flagellatus comb. nov. and emended description of the genus Pseudooceanicola.</title>
        <authorList>
            <person name="Huang M.-M."/>
            <person name="Guo L.-L."/>
            <person name="Wu Y.-H."/>
            <person name="Lai Q.-L."/>
            <person name="Shao Z.-Z."/>
            <person name="Wang C.-S."/>
            <person name="Wu M."/>
            <person name="Xu X.-W."/>
        </authorList>
    </citation>
    <scope>NUCLEOTIDE SEQUENCE [LARGE SCALE GENOMIC DNA]</scope>
    <source>
        <strain evidence="6 7">157</strain>
    </source>
</reference>
<dbReference type="GO" id="GO:0005576">
    <property type="term" value="C:extracellular region"/>
    <property type="evidence" value="ECO:0007669"/>
    <property type="project" value="UniProtKB-SubCell"/>
</dbReference>
<comment type="similarity">
    <text evidence="2">Belongs to the VgrG protein family.</text>
</comment>
<dbReference type="RefSeq" id="WP_100163837.1">
    <property type="nucleotide sequence ID" value="NZ_PGTB01000103.1"/>
</dbReference>
<dbReference type="InterPro" id="IPR006531">
    <property type="entry name" value="Gp5/Vgr_OB"/>
</dbReference>
<gene>
    <name evidence="6" type="ORF">CVM52_18050</name>
</gene>
<evidence type="ECO:0000256" key="2">
    <source>
        <dbReference type="ARBA" id="ARBA00005558"/>
    </source>
</evidence>
<dbReference type="SUPFAM" id="SSF69279">
    <property type="entry name" value="Phage tail proteins"/>
    <property type="match status" value="2"/>
</dbReference>
<dbReference type="SUPFAM" id="SSF69349">
    <property type="entry name" value="Phage fibre proteins"/>
    <property type="match status" value="1"/>
</dbReference>
<sequence>MTERHVTLKGKIEELGQLKRDGNDLWWVTGAIVREGFGTLTDMTVEFVTGAQVELRQLVGQPMAVELEDKRSQKRRSFAGICVSLECLGQVVSEDGLRYHHVAKVRHWLWMLTRTTNNRIFQDMSTVEIIEKVFADHGFSGFQKQLRESYEPREYCVQYHETDFDFLSRLMQEEGIYYFFDNALGTGAANDLVLCDDASGSHKVNPAQAALIFTGSGGREAEAGDKITDWSRSENVISGKVTLNDFDMLVPTSDLKVLEKTGVKTSHAHAEYELYGYPGKFRKDSARGQRHARVRMQAEEVAFQTRRGATNARSLSTGYLFELKEADKESGKYLVTEAVHYIRPTDSLRIDPGRLDRDREDLKYPKELEKKTDYVCYFGAIPEKQQFRSKSTVPWPAIAGLHTAIVTGKDGEEIWTDEYGRIKVRFHWDREGGQDENSSCWVRVATPWSGKEWGMIAVPRIGQEVVIQFEEGDPDRPICTGMLWNNDTKPPYALPEHATQLGLRSNSSKGGGGYNELMFEDKKGAELMRVQAQKDHQCLIKNKSVVTIGQNEVDAGEHDEEGSLSEVIRNHVTRTIQEGNHYHTIKQGDEELKIETGSQKIEIETDKTQTIQKNYTTTVAQGDQRTEVDMGDQDTEVKMGNITVRANMGKIEMEAMQSIELKVGASSIKIEPAKITVNSVMVEVQGNAKTEIKSGGLTQVTSGGITMISGGPLVKIN</sequence>
<evidence type="ECO:0000259" key="4">
    <source>
        <dbReference type="Pfam" id="PF04717"/>
    </source>
</evidence>
<dbReference type="AlphaFoldDB" id="A0A2M8IXK8"/>
<proteinExistence type="inferred from homology"/>
<dbReference type="InterPro" id="IPR006533">
    <property type="entry name" value="T6SS_Vgr_RhsGE"/>
</dbReference>
<evidence type="ECO:0000313" key="6">
    <source>
        <dbReference type="EMBL" id="PJE35271.1"/>
    </source>
</evidence>
<dbReference type="NCBIfam" id="TIGR03361">
    <property type="entry name" value="VI_Rhs_Vgr"/>
    <property type="match status" value="1"/>
</dbReference>
<dbReference type="Pfam" id="PF04717">
    <property type="entry name" value="Phage_base_V"/>
    <property type="match status" value="1"/>
</dbReference>
<organism evidence="6 7">
    <name type="scientific">Pseudooceanicola lipolyticus</name>
    <dbReference type="NCBI Taxonomy" id="2029104"/>
    <lineage>
        <taxon>Bacteria</taxon>
        <taxon>Pseudomonadati</taxon>
        <taxon>Pseudomonadota</taxon>
        <taxon>Alphaproteobacteria</taxon>
        <taxon>Rhodobacterales</taxon>
        <taxon>Paracoccaceae</taxon>
        <taxon>Pseudooceanicola</taxon>
    </lineage>
</organism>
<evidence type="ECO:0000313" key="7">
    <source>
        <dbReference type="Proteomes" id="UP000231553"/>
    </source>
</evidence>
<dbReference type="Gene3D" id="4.10.220.110">
    <property type="match status" value="1"/>
</dbReference>
<feature type="domain" description="Gp5/Type VI secretion system Vgr protein OB-fold" evidence="4">
    <location>
        <begin position="417"/>
        <end position="484"/>
    </location>
</feature>
<dbReference type="InterPro" id="IPR050708">
    <property type="entry name" value="T6SS_VgrG/RHS"/>
</dbReference>
<dbReference type="Proteomes" id="UP000231553">
    <property type="component" value="Unassembled WGS sequence"/>
</dbReference>
<comment type="subcellular location">
    <subcellularLocation>
        <location evidence="1">Secreted</location>
    </subcellularLocation>
</comment>
<keyword evidence="3" id="KW-0964">Secreted</keyword>
<dbReference type="PANTHER" id="PTHR32305:SF15">
    <property type="entry name" value="PROTEIN RHSA-RELATED"/>
    <property type="match status" value="1"/>
</dbReference>
<keyword evidence="7" id="KW-1185">Reference proteome</keyword>
<dbReference type="Gene3D" id="2.30.110.50">
    <property type="match status" value="1"/>
</dbReference>
<dbReference type="Gene3D" id="2.40.50.230">
    <property type="entry name" value="Gp5 N-terminal domain"/>
    <property type="match status" value="1"/>
</dbReference>
<dbReference type="Gene3D" id="3.55.50.10">
    <property type="entry name" value="Baseplate protein-like domains"/>
    <property type="match status" value="1"/>
</dbReference>